<feature type="chain" id="PRO_5002912515" evidence="2">
    <location>
        <begin position="25"/>
        <end position="606"/>
    </location>
</feature>
<dbReference type="EMBL" id="ABYO01000018">
    <property type="protein sequence ID" value="EEI86978.1"/>
    <property type="molecule type" value="Genomic_DNA"/>
</dbReference>
<evidence type="ECO:0000256" key="2">
    <source>
        <dbReference type="SAM" id="SignalP"/>
    </source>
</evidence>
<keyword evidence="1" id="KW-0812">Transmembrane</keyword>
<accession>C2BDW3</accession>
<dbReference type="RefSeq" id="WP_004827723.1">
    <property type="nucleotide sequence ID" value="NZ_GG666045.1"/>
</dbReference>
<evidence type="ECO:0000313" key="4">
    <source>
        <dbReference type="Proteomes" id="UP000005984"/>
    </source>
</evidence>
<proteinExistence type="predicted"/>
<name>C2BDW3_9FIRM</name>
<organism evidence="3 4">
    <name type="scientific">Anaerococcus lactolyticus ATCC 51172</name>
    <dbReference type="NCBI Taxonomy" id="525254"/>
    <lineage>
        <taxon>Bacteria</taxon>
        <taxon>Bacillati</taxon>
        <taxon>Bacillota</taxon>
        <taxon>Tissierellia</taxon>
        <taxon>Tissierellales</taxon>
        <taxon>Peptoniphilaceae</taxon>
        <taxon>Anaerococcus</taxon>
    </lineage>
</organism>
<comment type="caution">
    <text evidence="3">The sequence shown here is derived from an EMBL/GenBank/DDBJ whole genome shotgun (WGS) entry which is preliminary data.</text>
</comment>
<evidence type="ECO:0000313" key="3">
    <source>
        <dbReference type="EMBL" id="EEI86978.1"/>
    </source>
</evidence>
<keyword evidence="4" id="KW-1185">Reference proteome</keyword>
<dbReference type="AlphaFoldDB" id="C2BDW3"/>
<keyword evidence="1" id="KW-1133">Transmembrane helix</keyword>
<keyword evidence="2" id="KW-0732">Signal</keyword>
<feature type="transmembrane region" description="Helical" evidence="1">
    <location>
        <begin position="576"/>
        <end position="593"/>
    </location>
</feature>
<evidence type="ECO:0000256" key="1">
    <source>
        <dbReference type="SAM" id="Phobius"/>
    </source>
</evidence>
<dbReference type="eggNOG" id="ENOG5030GJY">
    <property type="taxonomic scope" value="Bacteria"/>
</dbReference>
<keyword evidence="1" id="KW-0472">Membrane</keyword>
<feature type="signal peptide" evidence="2">
    <location>
        <begin position="1"/>
        <end position="24"/>
    </location>
</feature>
<sequence>MKTKKYIIYILALAAIFTNGTTYASQIDKENTRIPNYNSQNFSLNSEDSLREIQNKKENLLKLIEEIKTSPNYINSSEEIKLLYDNSIIFNSNSMQKDNTEWIAYSLNNLKEDIDTIENLINGNFIEKENINQDSLFFNNPKYKIPYLKISKEKQDILDELVKNNNEKNPLSISNLNNSNNQDLLIFFSDWLYPFIDDTDKDGVITNSQALLDSIRANKDLFESYRNTNFDLRYKLENNSLNNNNTRIENLTLMNLLTMSSKTNLLGDERTFSSDNNKDIDLELSNKSSETLLTPETIILGENNHIDAPNSKSCKIISSNIEKTNEFKSFNTEDDDLINTSKADNSIFATHKKTKEAYAKLSDWQKQKLNEMNTDGKYPLTIAEVKKSGEFTIPVKSDVWIYPFMIDINNNDEEDYIVNKSLTDGSIFSTHSKTSEAYAKLTDEQKQILNTINTDGKYPLTIAEVKNSGLFPIPVKNTVWIYPFMIDRNNSGEVGEYDGEFDNIEPSDNTNPSPELIAIDEITNGSEIIDNNVLTNSSEFINNSAIKNSPVTYTSAEPTTRYEVVSKQNVKTGIKGLRLIIIILIISILAYYSSKKYSQKSKNNNH</sequence>
<protein>
    <submittedName>
        <fullName evidence="3">Uncharacterized protein</fullName>
    </submittedName>
</protein>
<gene>
    <name evidence="3" type="ORF">HMPREF0072_0533</name>
</gene>
<dbReference type="HOGENOM" id="CLU_450305_0_0_9"/>
<dbReference type="Proteomes" id="UP000005984">
    <property type="component" value="Unassembled WGS sequence"/>
</dbReference>
<reference evidence="3 4" key="1">
    <citation type="submission" date="2008-10" db="EMBL/GenBank/DDBJ databases">
        <authorList>
            <person name="Qin X."/>
            <person name="Bachman B."/>
            <person name="Battles P."/>
            <person name="Bell A."/>
            <person name="Bess C."/>
            <person name="Bickham C."/>
            <person name="Chaboub L."/>
            <person name="Chen D."/>
            <person name="Coyle M."/>
            <person name="Deiros D.R."/>
            <person name="Dinh H."/>
            <person name="Forbes L."/>
            <person name="Fowler G."/>
            <person name="Francisco L."/>
            <person name="Fu Q."/>
            <person name="Gubbala S."/>
            <person name="Hale W."/>
            <person name="Han Y."/>
            <person name="Hemphill L."/>
            <person name="Highlander S.K."/>
            <person name="Hirani K."/>
            <person name="Hogues M."/>
            <person name="Jackson L."/>
            <person name="Jakkamsetti A."/>
            <person name="Javaid M."/>
            <person name="Jiang H."/>
            <person name="Korchina V."/>
            <person name="Kovar C."/>
            <person name="Lara F."/>
            <person name="Lee S."/>
            <person name="Mata R."/>
            <person name="Mathew T."/>
            <person name="Moen C."/>
            <person name="Morales K."/>
            <person name="Munidasa M."/>
            <person name="Nazareth L."/>
            <person name="Ngo R."/>
            <person name="Nguyen L."/>
            <person name="Okwuonu G."/>
            <person name="Ongeri F."/>
            <person name="Patil S."/>
            <person name="Petrosino J."/>
            <person name="Pham C."/>
            <person name="Pham P."/>
            <person name="Pu L.-L."/>
            <person name="Puazo M."/>
            <person name="Raj R."/>
            <person name="Reid J."/>
            <person name="Rouhana J."/>
            <person name="Saada N."/>
            <person name="Shang Y."/>
            <person name="Simmons D."/>
            <person name="Thornton R."/>
            <person name="Warren J."/>
            <person name="Weissenberger G."/>
            <person name="Zhang J."/>
            <person name="Zhang L."/>
            <person name="Zhou C."/>
            <person name="Zhu D."/>
            <person name="Muzny D."/>
            <person name="Worley K."/>
            <person name="Gibbs R."/>
        </authorList>
    </citation>
    <scope>NUCLEOTIDE SEQUENCE [LARGE SCALE GENOMIC DNA]</scope>
    <source>
        <strain evidence="3 4">ATCC 51172</strain>
    </source>
</reference>